<comment type="similarity">
    <text evidence="1 5">Belongs to the peptidase S41A family.</text>
</comment>
<dbReference type="InterPro" id="IPR029045">
    <property type="entry name" value="ClpP/crotonase-like_dom_sf"/>
</dbReference>
<dbReference type="EMBL" id="CP117811">
    <property type="protein sequence ID" value="WDE96726.1"/>
    <property type="molecule type" value="Genomic_DNA"/>
</dbReference>
<dbReference type="Gene3D" id="3.90.226.10">
    <property type="entry name" value="2-enoyl-CoA Hydratase, Chain A, domain 1"/>
    <property type="match status" value="1"/>
</dbReference>
<evidence type="ECO:0000256" key="1">
    <source>
        <dbReference type="ARBA" id="ARBA00009179"/>
    </source>
</evidence>
<evidence type="ECO:0000256" key="3">
    <source>
        <dbReference type="ARBA" id="ARBA00022801"/>
    </source>
</evidence>
<dbReference type="NCBIfam" id="TIGR00225">
    <property type="entry name" value="prc"/>
    <property type="match status" value="1"/>
</dbReference>
<dbReference type="CDD" id="cd07560">
    <property type="entry name" value="Peptidase_S41_CPP"/>
    <property type="match status" value="1"/>
</dbReference>
<dbReference type="RefSeq" id="WP_274150791.1">
    <property type="nucleotide sequence ID" value="NZ_CP117811.1"/>
</dbReference>
<dbReference type="InterPro" id="IPR005151">
    <property type="entry name" value="Tail-specific_protease"/>
</dbReference>
<gene>
    <name evidence="7" type="ORF">PQO03_01950</name>
</gene>
<dbReference type="PANTHER" id="PTHR32060:SF30">
    <property type="entry name" value="CARBOXY-TERMINAL PROCESSING PROTEASE CTPA"/>
    <property type="match status" value="1"/>
</dbReference>
<dbReference type="SUPFAM" id="SSF50156">
    <property type="entry name" value="PDZ domain-like"/>
    <property type="match status" value="1"/>
</dbReference>
<dbReference type="SMART" id="SM00245">
    <property type="entry name" value="TSPc"/>
    <property type="match status" value="1"/>
</dbReference>
<reference evidence="7 8" key="1">
    <citation type="submission" date="2023-02" db="EMBL/GenBank/DDBJ databases">
        <title>Genome sequence of Lentisphaera profundi SAORIC-696.</title>
        <authorList>
            <person name="Kim e."/>
            <person name="Cho J.-C."/>
            <person name="Choi A."/>
            <person name="Kang I."/>
        </authorList>
    </citation>
    <scope>NUCLEOTIDE SEQUENCE [LARGE SCALE GENOMIC DNA]</scope>
    <source>
        <strain evidence="7 8">SAORIC-696</strain>
    </source>
</reference>
<name>A0ABY7VRB3_9BACT</name>
<dbReference type="InterPro" id="IPR001478">
    <property type="entry name" value="PDZ"/>
</dbReference>
<accession>A0ABY7VRB3</accession>
<dbReference type="Pfam" id="PF03572">
    <property type="entry name" value="Peptidase_S41"/>
    <property type="match status" value="1"/>
</dbReference>
<dbReference type="InterPro" id="IPR004447">
    <property type="entry name" value="Peptidase_S41A"/>
</dbReference>
<keyword evidence="3 5" id="KW-0378">Hydrolase</keyword>
<evidence type="ECO:0000313" key="7">
    <source>
        <dbReference type="EMBL" id="WDE96726.1"/>
    </source>
</evidence>
<sequence>MLKKTLILVAIINLLLGFTYYRSKSLAQPQLSDEFHLLEEAGAKLKSSYVDESKVDNESLTTGALKGMLKSLDSFSTYYTPSQNKEQEDDLKGKFAGVGILFRVDDNGVFVRKVYGDSPAEKAGVLGGDYIVAANEVSLVGLDSKGVVGHLKGALDSKLKLSVHRKEEKLELDLERGFVSVPTIKSAKMLDEEIGYLYITQFGSKTADDFSNYIDEFSEQGMKGLIIDLRFNGGGYLNSAVEICSVFLEYGSLVAYKEGRDAAREDLLDLSEEARLEIPIVILVNGDSASASEVTASCLRDYERCVLVGEKTYGKGSVQVISELSNGGSIRFTIAKYYTPAGYVIHGKGLEPDLKVKLSSSEKKELRKQIANYDTIESKDPHDKQFLEAYRVLQEEIKLAVKEAPFFAELKQNE</sequence>
<dbReference type="InterPro" id="IPR036034">
    <property type="entry name" value="PDZ_sf"/>
</dbReference>
<dbReference type="Pfam" id="PF13180">
    <property type="entry name" value="PDZ_2"/>
    <property type="match status" value="1"/>
</dbReference>
<feature type="domain" description="PDZ" evidence="6">
    <location>
        <begin position="92"/>
        <end position="154"/>
    </location>
</feature>
<keyword evidence="4 5" id="KW-0720">Serine protease</keyword>
<dbReference type="Proteomes" id="UP001214250">
    <property type="component" value="Chromosome 1"/>
</dbReference>
<dbReference type="Gene3D" id="3.30.750.44">
    <property type="match status" value="1"/>
</dbReference>
<keyword evidence="2 5" id="KW-0645">Protease</keyword>
<dbReference type="PROSITE" id="PS50106">
    <property type="entry name" value="PDZ"/>
    <property type="match status" value="1"/>
</dbReference>
<protein>
    <submittedName>
        <fullName evidence="7">S41 family peptidase</fullName>
    </submittedName>
</protein>
<evidence type="ECO:0000256" key="4">
    <source>
        <dbReference type="ARBA" id="ARBA00022825"/>
    </source>
</evidence>
<evidence type="ECO:0000256" key="2">
    <source>
        <dbReference type="ARBA" id="ARBA00022670"/>
    </source>
</evidence>
<dbReference type="SMART" id="SM00228">
    <property type="entry name" value="PDZ"/>
    <property type="match status" value="1"/>
</dbReference>
<dbReference type="Gene3D" id="2.30.42.10">
    <property type="match status" value="1"/>
</dbReference>
<evidence type="ECO:0000313" key="8">
    <source>
        <dbReference type="Proteomes" id="UP001214250"/>
    </source>
</evidence>
<keyword evidence="8" id="KW-1185">Reference proteome</keyword>
<dbReference type="PANTHER" id="PTHR32060">
    <property type="entry name" value="TAIL-SPECIFIC PROTEASE"/>
    <property type="match status" value="1"/>
</dbReference>
<evidence type="ECO:0000259" key="6">
    <source>
        <dbReference type="PROSITE" id="PS50106"/>
    </source>
</evidence>
<proteinExistence type="inferred from homology"/>
<dbReference type="SUPFAM" id="SSF52096">
    <property type="entry name" value="ClpP/crotonase"/>
    <property type="match status" value="1"/>
</dbReference>
<evidence type="ECO:0000256" key="5">
    <source>
        <dbReference type="RuleBase" id="RU004404"/>
    </source>
</evidence>
<organism evidence="7 8">
    <name type="scientific">Lentisphaera profundi</name>
    <dbReference type="NCBI Taxonomy" id="1658616"/>
    <lineage>
        <taxon>Bacteria</taxon>
        <taxon>Pseudomonadati</taxon>
        <taxon>Lentisphaerota</taxon>
        <taxon>Lentisphaeria</taxon>
        <taxon>Lentisphaerales</taxon>
        <taxon>Lentisphaeraceae</taxon>
        <taxon>Lentisphaera</taxon>
    </lineage>
</organism>